<name>A0A3E1F0S3_9FLAO</name>
<evidence type="ECO:0000313" key="3">
    <source>
        <dbReference type="EMBL" id="RFC55410.1"/>
    </source>
</evidence>
<sequence length="1985" mass="228386">MKIQYFALIISLIFSFTLFGQQDEPLIKVDSLLEIRQPNAAQKELWSVIEKAKSENDHQTLLKAYPYFYKMLSPLEMEERASLYFKVLKSTQTLPEPSNAIAQLQLTEQIVYNKYQWLGGSYLKIYDSLNLGEDTVRYNFVLDQMKSIEKQLTTLRSYDFKPYQEVLLKENDSLFILQSVADYAIYKLINFYESPLIQNNGTLKNANIDHKDWYGLSTDFSALNFKEQNITTKILSLFQSLEENNKNIPNYLSTSVHQRLHYLKRTFGNDSLVEKAWEEQFVYFKSTSARSKFLFEIARNKYKKGKDYHFELKPEVEHLIKEAHDELEAELKKYPNNDFKHEITSLISIIENKELSISSPNIYAPNRKIPFLINHRNYSSQVLRLYRVKNYDPKKNTNLKEYALSENLVLERTLNLALKNDKLFQKRSSEQLLDGIIKPGKYFIVATNDDESLTELAKDREKWNDKNIHSNTLTISQVSISTTSFENEFTILAVDGISGLPIENAVVQLYYYDVRVSDDFIEFANGETDEEGLFKIDTKGYHRVLYTVSHEHSLIKGTSYVRDAWKEEEAKKVELFTDRSIYRPGQTVYFKGIVFKGKNNDFEVVANQKVELVLKDAAYQEVYQSTFTTNKFGSIDGSFQLPSGSGLGRYNLQVQGTNGLTNSGTNFSVEEYKRPSFEVELNQPKEEARLNDTVSVSGSAKAYAGFPITNANVEYTVYRKWNRYWRYFSSPFGSDLGDLLSEGSLKTDENGAFTIDFFAEKDPNAVQNAYYSYEVQAKITDLSGETHEETIALQLSEIGVSIQFNAPMKMLTHDEEYAVIDVVNLSGEKQSDYSGKVEIYKEVSNPLFLDRIWNNAEVSQIEKDEFLALFPNMEWNVFEDHSNQKELIKTVSFNSGDSIKLNDWINNEQGDYIFEMYVETKNGDSIQTSAKLSVIDVESKEIPTHSALWSFVSSNEVKVGEAVDFQVGTSFKDVKALVSFYRKDELISREWVDLKNRYSKCYTVQEEDRGVLTYEVVLFHNGVFYKETKTIQVPFSNKELKIKTSTFRDLLEPGQKEHWSFTIQDENQEFVKAELAATLYDASLDQFRGHSWNLFPYYGRGSYSYWTNNWSRSIVNDGSGSFGWELRSILNQDNLRYNYVEIGNRYRIMDYNDREMSEVSIKRENDRLSMSKSNVLSYPDSGSGYGVDANSKNEEEEGFLVESTKSSKSSQPVAPRSNFNETAFFYPTIYANDTNEYVLNFTLPESLTKWKLLMLGHNKEMQIGTFQKEIIAQKELMVTANAPRFVRQGDAIDFSAKVVNLTKEEQRVEVFLNLENPLNGDRLNLIGRQPLSKMVTIAAGASEEVVWNMIIGDQDVIQYTITASNESFSDGEQNSIPVLSNRVLVTETKHVLLRDSGKSTHEFDAFKNQNSSTLDNKSFTIEYTDNLAWNAVMALPNLSKQNDQSITTLVNSYYANAIAMDVVAQNPRIQTIFNQWKSKTPDALLSELEKNEELKTILLEETPWVMEAKNETEQRRRIAQLFELNQLQDNQINFLVEILKKQNTDGGFSWFSGGKSNLYITQNILTRFGQLRRLEISIKKAMPIIEKAERFVANEQVRRYKKYIEGVEDYRLSSLDVYWLYSRTFFKNERSEAIDEVEGFFREKVKTQWTQFNPYLQGMIGMYFKSEGLSKEANLVLSSLKDRSKKNSNIGTYWVENSGYYWHQNKIGSQAMLISFFEVMDVSSELLEEMRLWLILNKESNSWGESVATADAIYAILSSNKNYLNATEKPTITAGGNQFVYSEVAQENEVSVEYVEGLGQVKNKWVGAEITSQLGSVEIERTSNAPGVLNMYWQYTDELSKIKSSQNESMQIEKTYRRIEAGKKGEQGIEDSTFVVGDKIEIELIVTVDRDLEFVHIKDLRPAGFEPIDAISGYKYNHKLSYYQSPKDVSMDYFVDNMPKGSYKFTYTVYATHSGNFNSSVAEIQCHYAPKFSGYSGTVGVRIGR</sequence>
<dbReference type="PANTHER" id="PTHR40094">
    <property type="entry name" value="ALPHA-2-MACROGLOBULIN HOMOLOG"/>
    <property type="match status" value="1"/>
</dbReference>
<evidence type="ECO:0000313" key="4">
    <source>
        <dbReference type="Proteomes" id="UP000257127"/>
    </source>
</evidence>
<dbReference type="Gene3D" id="2.60.40.1930">
    <property type="match status" value="1"/>
</dbReference>
<dbReference type="RefSeq" id="WP_116879250.1">
    <property type="nucleotide sequence ID" value="NZ_QURB01000001.1"/>
</dbReference>
<dbReference type="GO" id="GO:0004866">
    <property type="term" value="F:endopeptidase inhibitor activity"/>
    <property type="evidence" value="ECO:0007669"/>
    <property type="project" value="InterPro"/>
</dbReference>
<dbReference type="Gene3D" id="1.50.10.20">
    <property type="match status" value="1"/>
</dbReference>
<evidence type="ECO:0000256" key="1">
    <source>
        <dbReference type="ARBA" id="ARBA00010556"/>
    </source>
</evidence>
<dbReference type="Pfam" id="PF01835">
    <property type="entry name" value="MG2"/>
    <property type="match status" value="1"/>
</dbReference>
<dbReference type="InterPro" id="IPR001599">
    <property type="entry name" value="Macroglobln_a2"/>
</dbReference>
<reference evidence="3 4" key="1">
    <citation type="submission" date="2018-08" db="EMBL/GenBank/DDBJ databases">
        <title>The draft genome squence of Brumimicrobium sp. N62.</title>
        <authorList>
            <person name="Du Z.-J."/>
            <person name="Luo H.-R."/>
        </authorList>
    </citation>
    <scope>NUCLEOTIDE SEQUENCE [LARGE SCALE GENOMIC DNA]</scope>
    <source>
        <strain evidence="3 4">N62</strain>
    </source>
</reference>
<dbReference type="Proteomes" id="UP000257127">
    <property type="component" value="Unassembled WGS sequence"/>
</dbReference>
<dbReference type="SMART" id="SM01360">
    <property type="entry name" value="A2M"/>
    <property type="match status" value="1"/>
</dbReference>
<dbReference type="InterPro" id="IPR002890">
    <property type="entry name" value="MG2"/>
</dbReference>
<dbReference type="InterPro" id="IPR051802">
    <property type="entry name" value="YfhM-like"/>
</dbReference>
<evidence type="ECO:0000259" key="2">
    <source>
        <dbReference type="SMART" id="SM01360"/>
    </source>
</evidence>
<comment type="caution">
    <text evidence="3">The sequence shown here is derived from an EMBL/GenBank/DDBJ whole genome shotgun (WGS) entry which is preliminary data.</text>
</comment>
<comment type="similarity">
    <text evidence="1">Belongs to the protease inhibitor I39 (alpha-2-macroglobulin) family. Bacterial alpha-2-macroglobulin subfamily.</text>
</comment>
<dbReference type="Pfam" id="PF17973">
    <property type="entry name" value="bMG10"/>
    <property type="match status" value="1"/>
</dbReference>
<dbReference type="PANTHER" id="PTHR40094:SF1">
    <property type="entry name" value="UBIQUITIN DOMAIN-CONTAINING PROTEIN"/>
    <property type="match status" value="1"/>
</dbReference>
<proteinExistence type="inferred from homology"/>
<organism evidence="3 4">
    <name type="scientific">Brumimicrobium aurantiacum</name>
    <dbReference type="NCBI Taxonomy" id="1737063"/>
    <lineage>
        <taxon>Bacteria</taxon>
        <taxon>Pseudomonadati</taxon>
        <taxon>Bacteroidota</taxon>
        <taxon>Flavobacteriia</taxon>
        <taxon>Flavobacteriales</taxon>
        <taxon>Crocinitomicaceae</taxon>
        <taxon>Brumimicrobium</taxon>
    </lineage>
</organism>
<accession>A0A3E1F0S3</accession>
<dbReference type="InterPro" id="IPR041246">
    <property type="entry name" value="Bact_MG10"/>
</dbReference>
<feature type="domain" description="Alpha-2-macroglobulin" evidence="2">
    <location>
        <begin position="1222"/>
        <end position="1312"/>
    </location>
</feature>
<dbReference type="EMBL" id="QURB01000001">
    <property type="protein sequence ID" value="RFC55410.1"/>
    <property type="molecule type" value="Genomic_DNA"/>
</dbReference>
<protein>
    <recommendedName>
        <fullName evidence="2">Alpha-2-macroglobulin domain-containing protein</fullName>
    </recommendedName>
</protein>
<dbReference type="OrthoDB" id="9767116at2"/>
<gene>
    <name evidence="3" type="ORF">DXU93_00295</name>
</gene>
<dbReference type="Pfam" id="PF00207">
    <property type="entry name" value="A2M"/>
    <property type="match status" value="1"/>
</dbReference>
<keyword evidence="4" id="KW-1185">Reference proteome</keyword>